<comment type="caution">
    <text evidence="2">The sequence shown here is derived from an EMBL/GenBank/DDBJ whole genome shotgun (WGS) entry which is preliminary data.</text>
</comment>
<evidence type="ECO:0000256" key="1">
    <source>
        <dbReference type="SAM" id="Phobius"/>
    </source>
</evidence>
<keyword evidence="1" id="KW-1133">Transmembrane helix</keyword>
<keyword evidence="3" id="KW-1185">Reference proteome</keyword>
<dbReference type="AlphaFoldDB" id="A0A370GPD3"/>
<proteinExistence type="predicted"/>
<reference evidence="2 3" key="1">
    <citation type="submission" date="2018-07" db="EMBL/GenBank/DDBJ databases">
        <title>Genomic Encyclopedia of Type Strains, Phase IV (KMG-IV): sequencing the most valuable type-strain genomes for metagenomic binning, comparative biology and taxonomic classification.</title>
        <authorList>
            <person name="Goeker M."/>
        </authorList>
    </citation>
    <scope>NUCLEOTIDE SEQUENCE [LARGE SCALE GENOMIC DNA]</scope>
    <source>
        <strain evidence="2 3">DSM 25281</strain>
    </source>
</reference>
<keyword evidence="1" id="KW-0812">Transmembrane</keyword>
<name>A0A370GPD3_9BACI</name>
<gene>
    <name evidence="2" type="ORF">DFR59_102216</name>
</gene>
<evidence type="ECO:0000313" key="2">
    <source>
        <dbReference type="EMBL" id="RDI45588.1"/>
    </source>
</evidence>
<keyword evidence="1" id="KW-0472">Membrane</keyword>
<organism evidence="2 3">
    <name type="scientific">Falsibacillus pallidus</name>
    <dbReference type="NCBI Taxonomy" id="493781"/>
    <lineage>
        <taxon>Bacteria</taxon>
        <taxon>Bacillati</taxon>
        <taxon>Bacillota</taxon>
        <taxon>Bacilli</taxon>
        <taxon>Bacillales</taxon>
        <taxon>Bacillaceae</taxon>
        <taxon>Falsibacillus</taxon>
    </lineage>
</organism>
<accession>A0A370GPD3</accession>
<dbReference type="EMBL" id="QQAY01000002">
    <property type="protein sequence ID" value="RDI45588.1"/>
    <property type="molecule type" value="Genomic_DNA"/>
</dbReference>
<protein>
    <submittedName>
        <fullName evidence="2">Uncharacterized protein</fullName>
    </submittedName>
</protein>
<evidence type="ECO:0000313" key="3">
    <source>
        <dbReference type="Proteomes" id="UP000255326"/>
    </source>
</evidence>
<feature type="transmembrane region" description="Helical" evidence="1">
    <location>
        <begin position="48"/>
        <end position="65"/>
    </location>
</feature>
<sequence length="68" mass="7866">MVNISKEENQKMEETKYQQGNVEAKLDEILTRLDRLEKQGQRHAPKSSGVWVLVPVVAIIMWGLQNIF</sequence>
<dbReference type="Proteomes" id="UP000255326">
    <property type="component" value="Unassembled WGS sequence"/>
</dbReference>